<evidence type="ECO:0000256" key="3">
    <source>
        <dbReference type="ARBA" id="ARBA00013266"/>
    </source>
</evidence>
<dbReference type="Pfam" id="PF06426">
    <property type="entry name" value="SATase_N"/>
    <property type="match status" value="1"/>
</dbReference>
<dbReference type="PROSITE" id="PS00101">
    <property type="entry name" value="HEXAPEP_TRANSFERASES"/>
    <property type="match status" value="1"/>
</dbReference>
<dbReference type="GO" id="GO:0006535">
    <property type="term" value="P:cysteine biosynthetic process from serine"/>
    <property type="evidence" value="ECO:0007669"/>
    <property type="project" value="InterPro"/>
</dbReference>
<evidence type="ECO:0000256" key="8">
    <source>
        <dbReference type="ARBA" id="ARBA00023315"/>
    </source>
</evidence>
<dbReference type="GO" id="GO:0005737">
    <property type="term" value="C:cytoplasm"/>
    <property type="evidence" value="ECO:0007669"/>
    <property type="project" value="InterPro"/>
</dbReference>
<evidence type="ECO:0000259" key="10">
    <source>
        <dbReference type="SMART" id="SM00971"/>
    </source>
</evidence>
<reference evidence="11 12" key="1">
    <citation type="submission" date="2014-06" db="EMBL/GenBank/DDBJ databases">
        <authorList>
            <person name="Ju J."/>
            <person name="Zhang J."/>
        </authorList>
    </citation>
    <scope>NUCLEOTIDE SEQUENCE [LARGE SCALE GENOMIC DNA]</scope>
    <source>
        <strain evidence="11 12">DsW_47</strain>
    </source>
</reference>
<evidence type="ECO:0000256" key="9">
    <source>
        <dbReference type="ARBA" id="ARBA00049486"/>
    </source>
</evidence>
<dbReference type="UniPathway" id="UPA00136">
    <property type="reaction ID" value="UER00199"/>
</dbReference>
<sequence length="260" mass="28419">MGSQTVWDILKADSNPLLKDLLERSDGEKVGHEINFSIVLSALLSEKLSSEKEEEQRLYNFLQEFYAAHPHLSGAACSDLTALYDRNPAVHDYGTAFLEFKGYHALQCYRVAHVLWKEKRETAARFFQSLISERWDIDIHPAAVLGERLILDHGTGIVIGETTIVEDDVVLFQGVTLGGTGKESGKRHPTVREGSIIGPGSKILGAIEIGQGAKVAGGSVVVKNVPAFTCVFGNPAKVVGRHTNLPALTFDQLLPPIDYI</sequence>
<gene>
    <name evidence="11" type="ORF">HK14_11970</name>
</gene>
<comment type="pathway">
    <text evidence="1">Amino-acid biosynthesis; L-cysteine biosynthesis; L-cysteine from L-serine: step 1/2.</text>
</comment>
<keyword evidence="8" id="KW-0012">Acyltransferase</keyword>
<comment type="similarity">
    <text evidence="2">Belongs to the transferase hexapeptide repeat family.</text>
</comment>
<accession>A0A1Z5YS30</accession>
<dbReference type="NCBIfam" id="NF041874">
    <property type="entry name" value="EPS_EpsC"/>
    <property type="match status" value="1"/>
</dbReference>
<feature type="domain" description="Serine acetyltransferase N-terminal" evidence="10">
    <location>
        <begin position="6"/>
        <end position="108"/>
    </location>
</feature>
<keyword evidence="5" id="KW-0028">Amino-acid biosynthesis</keyword>
<keyword evidence="6" id="KW-0808">Transferase</keyword>
<evidence type="ECO:0000313" key="11">
    <source>
        <dbReference type="EMBL" id="OUJ00819.1"/>
    </source>
</evidence>
<evidence type="ECO:0000313" key="12">
    <source>
        <dbReference type="Proteomes" id="UP000196086"/>
    </source>
</evidence>
<dbReference type="FunFam" id="2.160.10.10:FF:000002">
    <property type="entry name" value="Serine acetyltransferase"/>
    <property type="match status" value="1"/>
</dbReference>
<dbReference type="Gene3D" id="1.10.3130.10">
    <property type="entry name" value="serine acetyltransferase, domain 1"/>
    <property type="match status" value="1"/>
</dbReference>
<evidence type="ECO:0000256" key="6">
    <source>
        <dbReference type="ARBA" id="ARBA00022679"/>
    </source>
</evidence>
<comment type="caution">
    <text evidence="11">The sequence shown here is derived from an EMBL/GenBank/DDBJ whole genome shotgun (WGS) entry which is preliminary data.</text>
</comment>
<dbReference type="InterPro" id="IPR018357">
    <property type="entry name" value="Hexapep_transf_CS"/>
</dbReference>
<dbReference type="InterPro" id="IPR042122">
    <property type="entry name" value="Ser_AcTrfase_N_sf"/>
</dbReference>
<dbReference type="GO" id="GO:0009001">
    <property type="term" value="F:serine O-acetyltransferase activity"/>
    <property type="evidence" value="ECO:0007669"/>
    <property type="project" value="UniProtKB-EC"/>
</dbReference>
<dbReference type="CDD" id="cd03354">
    <property type="entry name" value="LbH_SAT"/>
    <property type="match status" value="1"/>
</dbReference>
<evidence type="ECO:0000256" key="2">
    <source>
        <dbReference type="ARBA" id="ARBA00007274"/>
    </source>
</evidence>
<dbReference type="AlphaFoldDB" id="A0A1Z5YS30"/>
<dbReference type="PANTHER" id="PTHR42811">
    <property type="entry name" value="SERINE ACETYLTRANSFERASE"/>
    <property type="match status" value="1"/>
</dbReference>
<name>A0A1Z5YS30_9PROT</name>
<comment type="catalytic activity">
    <reaction evidence="9">
        <text>L-serine + acetyl-CoA = O-acetyl-L-serine + CoA</text>
        <dbReference type="Rhea" id="RHEA:24560"/>
        <dbReference type="ChEBI" id="CHEBI:33384"/>
        <dbReference type="ChEBI" id="CHEBI:57287"/>
        <dbReference type="ChEBI" id="CHEBI:57288"/>
        <dbReference type="ChEBI" id="CHEBI:58340"/>
        <dbReference type="EC" id="2.3.1.30"/>
    </reaction>
</comment>
<dbReference type="InterPro" id="IPR010493">
    <property type="entry name" value="Ser_AcTrfase_N"/>
</dbReference>
<dbReference type="EC" id="2.3.1.30" evidence="3"/>
<dbReference type="InterPro" id="IPR045304">
    <property type="entry name" value="LbH_SAT"/>
</dbReference>
<evidence type="ECO:0000256" key="5">
    <source>
        <dbReference type="ARBA" id="ARBA00022605"/>
    </source>
</evidence>
<dbReference type="Proteomes" id="UP000196086">
    <property type="component" value="Unassembled WGS sequence"/>
</dbReference>
<dbReference type="InterPro" id="IPR053376">
    <property type="entry name" value="Serine_acetyltransferase"/>
</dbReference>
<dbReference type="Gene3D" id="2.160.10.10">
    <property type="entry name" value="Hexapeptide repeat proteins"/>
    <property type="match status" value="1"/>
</dbReference>
<dbReference type="SMART" id="SM00971">
    <property type="entry name" value="SATase_N"/>
    <property type="match status" value="1"/>
</dbReference>
<dbReference type="EMBL" id="JOMQ01000055">
    <property type="protein sequence ID" value="OUJ00819.1"/>
    <property type="molecule type" value="Genomic_DNA"/>
</dbReference>
<protein>
    <recommendedName>
        <fullName evidence="4">Serine acetyltransferase</fullName>
        <ecNumber evidence="3">2.3.1.30</ecNumber>
    </recommendedName>
</protein>
<evidence type="ECO:0000256" key="1">
    <source>
        <dbReference type="ARBA" id="ARBA00004876"/>
    </source>
</evidence>
<proteinExistence type="inferred from homology"/>
<evidence type="ECO:0000256" key="7">
    <source>
        <dbReference type="ARBA" id="ARBA00022737"/>
    </source>
</evidence>
<organism evidence="11 12">
    <name type="scientific">Acetobacter cibinongensis</name>
    <dbReference type="NCBI Taxonomy" id="146475"/>
    <lineage>
        <taxon>Bacteria</taxon>
        <taxon>Pseudomonadati</taxon>
        <taxon>Pseudomonadota</taxon>
        <taxon>Alphaproteobacteria</taxon>
        <taxon>Acetobacterales</taxon>
        <taxon>Acetobacteraceae</taxon>
        <taxon>Acetobacter</taxon>
    </lineage>
</organism>
<dbReference type="InterPro" id="IPR011004">
    <property type="entry name" value="Trimer_LpxA-like_sf"/>
</dbReference>
<keyword evidence="7" id="KW-0677">Repeat</keyword>
<dbReference type="SUPFAM" id="SSF51161">
    <property type="entry name" value="Trimeric LpxA-like enzymes"/>
    <property type="match status" value="1"/>
</dbReference>
<evidence type="ECO:0000256" key="4">
    <source>
        <dbReference type="ARBA" id="ARBA00018522"/>
    </source>
</evidence>